<dbReference type="RefSeq" id="XP_043003092.1">
    <property type="nucleotide sequence ID" value="XM_043159491.1"/>
</dbReference>
<proteinExistence type="predicted"/>
<sequence length="259" mass="28689">MTENAAVICKTWTGDSTSSGTVGPPQAIAEVKLVDVPSMNYTSEDKPFPRGELCVRGPQCITGYYKDEKNTRETIDEEGWSHTGDVATLDGNGRFKIIDRVKNIMKLAQGEYVALEKLENTYSASPAVAQLYVHGDPLQSYLLAVVVADPIYLSDAVESVIGTKIMPTDLEALEKVCKDQRVNEKILDLLGNEAQKNGLKGFEMIRRIHLTVDPFTIEEGAMTPTLKIRRKDAYKKHKAVLEELYSKGEPTTSKTGYKL</sequence>
<dbReference type="PANTHER" id="PTHR43272:SF33">
    <property type="entry name" value="AMP-BINDING DOMAIN-CONTAINING PROTEIN-RELATED"/>
    <property type="match status" value="1"/>
</dbReference>
<keyword evidence="1" id="KW-0547">Nucleotide-binding</keyword>
<organism evidence="4 5">
    <name type="scientific">Marasmius oreades</name>
    <name type="common">fairy-ring Marasmius</name>
    <dbReference type="NCBI Taxonomy" id="181124"/>
    <lineage>
        <taxon>Eukaryota</taxon>
        <taxon>Fungi</taxon>
        <taxon>Dikarya</taxon>
        <taxon>Basidiomycota</taxon>
        <taxon>Agaricomycotina</taxon>
        <taxon>Agaricomycetes</taxon>
        <taxon>Agaricomycetidae</taxon>
        <taxon>Agaricales</taxon>
        <taxon>Marasmiineae</taxon>
        <taxon>Marasmiaceae</taxon>
        <taxon>Marasmius</taxon>
    </lineage>
</organism>
<dbReference type="GO" id="GO:0005524">
    <property type="term" value="F:ATP binding"/>
    <property type="evidence" value="ECO:0007669"/>
    <property type="project" value="UniProtKB-KW"/>
</dbReference>
<accession>A0A9P7RMY9</accession>
<dbReference type="Gene3D" id="3.40.50.12780">
    <property type="entry name" value="N-terminal domain of ligase-like"/>
    <property type="match status" value="1"/>
</dbReference>
<dbReference type="GO" id="GO:0016020">
    <property type="term" value="C:membrane"/>
    <property type="evidence" value="ECO:0007669"/>
    <property type="project" value="TreeGrafter"/>
</dbReference>
<gene>
    <name evidence="4" type="ORF">E1B28_002564</name>
</gene>
<dbReference type="GO" id="GO:0005783">
    <property type="term" value="C:endoplasmic reticulum"/>
    <property type="evidence" value="ECO:0007669"/>
    <property type="project" value="TreeGrafter"/>
</dbReference>
<dbReference type="PANTHER" id="PTHR43272">
    <property type="entry name" value="LONG-CHAIN-FATTY-ACID--COA LIGASE"/>
    <property type="match status" value="1"/>
</dbReference>
<dbReference type="InterPro" id="IPR000873">
    <property type="entry name" value="AMP-dep_synth/lig_dom"/>
</dbReference>
<reference evidence="4" key="1">
    <citation type="journal article" date="2021" name="Genome Biol. Evol.">
        <title>The assembled and annotated genome of the fairy-ring fungus Marasmius oreades.</title>
        <authorList>
            <person name="Hiltunen M."/>
            <person name="Ament-Velasquez S.L."/>
            <person name="Johannesson H."/>
        </authorList>
    </citation>
    <scope>NUCLEOTIDE SEQUENCE</scope>
    <source>
        <strain evidence="4">03SP1</strain>
    </source>
</reference>
<evidence type="ECO:0000256" key="1">
    <source>
        <dbReference type="ARBA" id="ARBA00022741"/>
    </source>
</evidence>
<protein>
    <recommendedName>
        <fullName evidence="3">AMP-dependent synthetase/ligase domain-containing protein</fullName>
    </recommendedName>
</protein>
<dbReference type="AlphaFoldDB" id="A0A9P7RMY9"/>
<dbReference type="Proteomes" id="UP001049176">
    <property type="component" value="Chromosome 10"/>
</dbReference>
<dbReference type="EMBL" id="CM032190">
    <property type="protein sequence ID" value="KAG7086621.1"/>
    <property type="molecule type" value="Genomic_DNA"/>
</dbReference>
<comment type="caution">
    <text evidence="4">The sequence shown here is derived from an EMBL/GenBank/DDBJ whole genome shotgun (WGS) entry which is preliminary data.</text>
</comment>
<dbReference type="OrthoDB" id="1700726at2759"/>
<dbReference type="InterPro" id="IPR042099">
    <property type="entry name" value="ANL_N_sf"/>
</dbReference>
<evidence type="ECO:0000313" key="5">
    <source>
        <dbReference type="Proteomes" id="UP001049176"/>
    </source>
</evidence>
<dbReference type="KEGG" id="more:E1B28_002564"/>
<name>A0A9P7RMY9_9AGAR</name>
<evidence type="ECO:0000256" key="2">
    <source>
        <dbReference type="ARBA" id="ARBA00022840"/>
    </source>
</evidence>
<feature type="domain" description="AMP-dependent synthetase/ligase" evidence="3">
    <location>
        <begin position="1"/>
        <end position="65"/>
    </location>
</feature>
<dbReference type="GO" id="GO:0004467">
    <property type="term" value="F:long-chain fatty acid-CoA ligase activity"/>
    <property type="evidence" value="ECO:0007669"/>
    <property type="project" value="TreeGrafter"/>
</dbReference>
<evidence type="ECO:0000259" key="3">
    <source>
        <dbReference type="Pfam" id="PF00501"/>
    </source>
</evidence>
<keyword evidence="5" id="KW-1185">Reference proteome</keyword>
<evidence type="ECO:0000313" key="4">
    <source>
        <dbReference type="EMBL" id="KAG7086621.1"/>
    </source>
</evidence>
<dbReference type="Pfam" id="PF00501">
    <property type="entry name" value="AMP-binding"/>
    <property type="match status" value="1"/>
</dbReference>
<dbReference type="SUPFAM" id="SSF56801">
    <property type="entry name" value="Acetyl-CoA synthetase-like"/>
    <property type="match status" value="1"/>
</dbReference>
<keyword evidence="2" id="KW-0067">ATP-binding</keyword>
<dbReference type="GeneID" id="66071640"/>